<evidence type="ECO:0000313" key="16">
    <source>
        <dbReference type="EMBL" id="OUP71623.1"/>
    </source>
</evidence>
<evidence type="ECO:0000256" key="11">
    <source>
        <dbReference type="ARBA" id="ARBA00023268"/>
    </source>
</evidence>
<comment type="catalytic activity">
    <reaction evidence="13 14">
        <text>FMN + ATP + H(+) = FAD + diphosphate</text>
        <dbReference type="Rhea" id="RHEA:17237"/>
        <dbReference type="ChEBI" id="CHEBI:15378"/>
        <dbReference type="ChEBI" id="CHEBI:30616"/>
        <dbReference type="ChEBI" id="CHEBI:33019"/>
        <dbReference type="ChEBI" id="CHEBI:57692"/>
        <dbReference type="ChEBI" id="CHEBI:58210"/>
        <dbReference type="EC" id="2.7.7.2"/>
    </reaction>
</comment>
<dbReference type="GO" id="GO:0006747">
    <property type="term" value="P:FAD biosynthetic process"/>
    <property type="evidence" value="ECO:0007669"/>
    <property type="project" value="UniProtKB-UniRule"/>
</dbReference>
<dbReference type="Pfam" id="PF01687">
    <property type="entry name" value="Flavokinase"/>
    <property type="match status" value="1"/>
</dbReference>
<keyword evidence="10 14" id="KW-0067">ATP-binding</keyword>
<dbReference type="EMBL" id="NFKP01000001">
    <property type="protein sequence ID" value="OUP71623.1"/>
    <property type="molecule type" value="Genomic_DNA"/>
</dbReference>
<dbReference type="GO" id="GO:0009231">
    <property type="term" value="P:riboflavin biosynthetic process"/>
    <property type="evidence" value="ECO:0007669"/>
    <property type="project" value="InterPro"/>
</dbReference>
<dbReference type="GO" id="GO:0008531">
    <property type="term" value="F:riboflavin kinase activity"/>
    <property type="evidence" value="ECO:0007669"/>
    <property type="project" value="UniProtKB-UniRule"/>
</dbReference>
<comment type="caution">
    <text evidence="16">The sequence shown here is derived from an EMBL/GenBank/DDBJ whole genome shotgun (WGS) entry which is preliminary data.</text>
</comment>
<comment type="pathway">
    <text evidence="2 14">Cofactor biosynthesis; FMN biosynthesis; FMN from riboflavin (ATP route): step 1/1.</text>
</comment>
<evidence type="ECO:0000256" key="2">
    <source>
        <dbReference type="ARBA" id="ARBA00005201"/>
    </source>
</evidence>
<dbReference type="InterPro" id="IPR002606">
    <property type="entry name" value="Riboflavin_kinase_bac"/>
</dbReference>
<dbReference type="InterPro" id="IPR023465">
    <property type="entry name" value="Riboflavin_kinase_dom_sf"/>
</dbReference>
<organism evidence="16 17">
    <name type="scientific">Anaerotruncus colihominis</name>
    <dbReference type="NCBI Taxonomy" id="169435"/>
    <lineage>
        <taxon>Bacteria</taxon>
        <taxon>Bacillati</taxon>
        <taxon>Bacillota</taxon>
        <taxon>Clostridia</taxon>
        <taxon>Eubacteriales</taxon>
        <taxon>Oscillospiraceae</taxon>
        <taxon>Anaerotruncus</taxon>
    </lineage>
</organism>
<keyword evidence="3 14" id="KW-0285">Flavoprotein</keyword>
<dbReference type="SMART" id="SM00904">
    <property type="entry name" value="Flavokinase"/>
    <property type="match status" value="1"/>
</dbReference>
<comment type="similarity">
    <text evidence="14">Belongs to the ribF family.</text>
</comment>
<dbReference type="Gene3D" id="2.40.30.30">
    <property type="entry name" value="Riboflavin kinase-like"/>
    <property type="match status" value="1"/>
</dbReference>
<dbReference type="PIRSF" id="PIRSF004491">
    <property type="entry name" value="FAD_Synth"/>
    <property type="match status" value="1"/>
</dbReference>
<dbReference type="Pfam" id="PF06574">
    <property type="entry name" value="FAD_syn"/>
    <property type="match status" value="1"/>
</dbReference>
<evidence type="ECO:0000256" key="7">
    <source>
        <dbReference type="ARBA" id="ARBA00022741"/>
    </source>
</evidence>
<evidence type="ECO:0000256" key="12">
    <source>
        <dbReference type="ARBA" id="ARBA00047880"/>
    </source>
</evidence>
<evidence type="ECO:0000256" key="10">
    <source>
        <dbReference type="ARBA" id="ARBA00022840"/>
    </source>
</evidence>
<evidence type="ECO:0000256" key="9">
    <source>
        <dbReference type="ARBA" id="ARBA00022827"/>
    </source>
</evidence>
<dbReference type="InterPro" id="IPR023468">
    <property type="entry name" value="Riboflavin_kinase"/>
</dbReference>
<dbReference type="PROSITE" id="PS51257">
    <property type="entry name" value="PROKAR_LIPOPROTEIN"/>
    <property type="match status" value="1"/>
</dbReference>
<dbReference type="UniPathway" id="UPA00277">
    <property type="reaction ID" value="UER00407"/>
</dbReference>
<gene>
    <name evidence="16" type="ORF">B5F11_01795</name>
</gene>
<keyword evidence="5 14" id="KW-0808">Transferase</keyword>
<dbReference type="SUPFAM" id="SSF52374">
    <property type="entry name" value="Nucleotidylyl transferase"/>
    <property type="match status" value="1"/>
</dbReference>
<dbReference type="PANTHER" id="PTHR22749:SF6">
    <property type="entry name" value="RIBOFLAVIN KINASE"/>
    <property type="match status" value="1"/>
</dbReference>
<dbReference type="InterPro" id="IPR014729">
    <property type="entry name" value="Rossmann-like_a/b/a_fold"/>
</dbReference>
<keyword evidence="4 14" id="KW-0288">FMN</keyword>
<reference evidence="17" key="1">
    <citation type="submission" date="2017-04" db="EMBL/GenBank/DDBJ databases">
        <title>Function of individual gut microbiota members based on whole genome sequencing of pure cultures obtained from chicken caecum.</title>
        <authorList>
            <person name="Medvecky M."/>
            <person name="Cejkova D."/>
            <person name="Polansky O."/>
            <person name="Karasova D."/>
            <person name="Kubasova T."/>
            <person name="Cizek A."/>
            <person name="Rychlik I."/>
        </authorList>
    </citation>
    <scope>NUCLEOTIDE SEQUENCE [LARGE SCALE GENOMIC DNA]</scope>
    <source>
        <strain evidence="17">An175</strain>
    </source>
</reference>
<proteinExistence type="inferred from homology"/>
<evidence type="ECO:0000256" key="3">
    <source>
        <dbReference type="ARBA" id="ARBA00022630"/>
    </source>
</evidence>
<evidence type="ECO:0000256" key="13">
    <source>
        <dbReference type="ARBA" id="ARBA00049494"/>
    </source>
</evidence>
<dbReference type="CDD" id="cd02064">
    <property type="entry name" value="FAD_synthetase_N"/>
    <property type="match status" value="1"/>
</dbReference>
<accession>A0A1Y4MSG5</accession>
<sequence length="326" mass="34734">MYAKAVYAGGVGPLEVFHTIAQAAAGAPAAVACGYFDGLHIGHAAVVGRAVQRAREEGLCAGVFTFTRAGGSPERKAGAGEIVTEADKYAILDAWGVQRVLAPDFSEFHNLEPEAFFDEVLVRRMGARVVCCGADFRFGRAAAGGAALLEKLCASRGVALEIVPEVLCGGVRVSSTRIREMLAAGDVKEAGRLLGRAFGYRLTVVHGKRLGRTIDSPTINQRFPKSFVRLRHGVYAAAAVVDGALLPAVANIGLRPTVEQTDAVNSETYIIGFSGDLYGRQIEVRLLEFLRDEQKFASVDALRARIQADARASVPIAKAYIEKTGK</sequence>
<keyword evidence="11" id="KW-0511">Multifunctional enzyme</keyword>
<dbReference type="EC" id="2.7.1.26" evidence="14"/>
<keyword evidence="8 14" id="KW-0418">Kinase</keyword>
<dbReference type="Proteomes" id="UP000196386">
    <property type="component" value="Unassembled WGS sequence"/>
</dbReference>
<evidence type="ECO:0000256" key="1">
    <source>
        <dbReference type="ARBA" id="ARBA00004726"/>
    </source>
</evidence>
<evidence type="ECO:0000256" key="4">
    <source>
        <dbReference type="ARBA" id="ARBA00022643"/>
    </source>
</evidence>
<evidence type="ECO:0000256" key="5">
    <source>
        <dbReference type="ARBA" id="ARBA00022679"/>
    </source>
</evidence>
<evidence type="ECO:0000313" key="17">
    <source>
        <dbReference type="Proteomes" id="UP000196386"/>
    </source>
</evidence>
<dbReference type="GO" id="GO:0005524">
    <property type="term" value="F:ATP binding"/>
    <property type="evidence" value="ECO:0007669"/>
    <property type="project" value="UniProtKB-UniRule"/>
</dbReference>
<dbReference type="NCBIfam" id="TIGR00083">
    <property type="entry name" value="ribF"/>
    <property type="match status" value="1"/>
</dbReference>
<dbReference type="GO" id="GO:0003919">
    <property type="term" value="F:FMN adenylyltransferase activity"/>
    <property type="evidence" value="ECO:0007669"/>
    <property type="project" value="UniProtKB-UniRule"/>
</dbReference>
<keyword evidence="7 14" id="KW-0547">Nucleotide-binding</keyword>
<evidence type="ECO:0000256" key="8">
    <source>
        <dbReference type="ARBA" id="ARBA00022777"/>
    </source>
</evidence>
<dbReference type="Gene3D" id="3.40.50.620">
    <property type="entry name" value="HUPs"/>
    <property type="match status" value="1"/>
</dbReference>
<evidence type="ECO:0000256" key="6">
    <source>
        <dbReference type="ARBA" id="ARBA00022695"/>
    </source>
</evidence>
<dbReference type="SUPFAM" id="SSF82114">
    <property type="entry name" value="Riboflavin kinase-like"/>
    <property type="match status" value="1"/>
</dbReference>
<dbReference type="EC" id="2.7.7.2" evidence="14"/>
<evidence type="ECO:0000256" key="14">
    <source>
        <dbReference type="PIRNR" id="PIRNR004491"/>
    </source>
</evidence>
<name>A0A1Y4MSG5_9FIRM</name>
<dbReference type="UniPathway" id="UPA00276">
    <property type="reaction ID" value="UER00406"/>
</dbReference>
<keyword evidence="6 14" id="KW-0548">Nucleotidyltransferase</keyword>
<comment type="catalytic activity">
    <reaction evidence="12 14">
        <text>riboflavin + ATP = FMN + ADP + H(+)</text>
        <dbReference type="Rhea" id="RHEA:14357"/>
        <dbReference type="ChEBI" id="CHEBI:15378"/>
        <dbReference type="ChEBI" id="CHEBI:30616"/>
        <dbReference type="ChEBI" id="CHEBI:57986"/>
        <dbReference type="ChEBI" id="CHEBI:58210"/>
        <dbReference type="ChEBI" id="CHEBI:456216"/>
        <dbReference type="EC" id="2.7.1.26"/>
    </reaction>
</comment>
<keyword evidence="9 14" id="KW-0274">FAD</keyword>
<dbReference type="PANTHER" id="PTHR22749">
    <property type="entry name" value="RIBOFLAVIN KINASE/FMN ADENYLYLTRANSFERASE"/>
    <property type="match status" value="1"/>
</dbReference>
<evidence type="ECO:0000259" key="15">
    <source>
        <dbReference type="SMART" id="SM00904"/>
    </source>
</evidence>
<comment type="pathway">
    <text evidence="1 14">Cofactor biosynthesis; FAD biosynthesis; FAD from FMN: step 1/1.</text>
</comment>
<dbReference type="InterPro" id="IPR015865">
    <property type="entry name" value="Riboflavin_kinase_bac/euk"/>
</dbReference>
<protein>
    <recommendedName>
        <fullName evidence="14">Riboflavin biosynthesis protein</fullName>
    </recommendedName>
    <domain>
        <recommendedName>
            <fullName evidence="14">Riboflavin kinase</fullName>
            <ecNumber evidence="14">2.7.1.26</ecNumber>
        </recommendedName>
        <alternativeName>
            <fullName evidence="14">Flavokinase</fullName>
        </alternativeName>
    </domain>
    <domain>
        <recommendedName>
            <fullName evidence="14">FMN adenylyltransferase</fullName>
            <ecNumber evidence="14">2.7.7.2</ecNumber>
        </recommendedName>
        <alternativeName>
            <fullName evidence="14">FAD pyrophosphorylase</fullName>
        </alternativeName>
        <alternativeName>
            <fullName evidence="14">FAD synthase</fullName>
        </alternativeName>
    </domain>
</protein>
<dbReference type="GO" id="GO:0009398">
    <property type="term" value="P:FMN biosynthetic process"/>
    <property type="evidence" value="ECO:0007669"/>
    <property type="project" value="UniProtKB-UniRule"/>
</dbReference>
<dbReference type="InterPro" id="IPR015864">
    <property type="entry name" value="FAD_synthase"/>
</dbReference>
<dbReference type="AlphaFoldDB" id="A0A1Y4MSG5"/>
<feature type="domain" description="Riboflavin kinase" evidence="15">
    <location>
        <begin position="193"/>
        <end position="322"/>
    </location>
</feature>